<dbReference type="RefSeq" id="WP_149523717.1">
    <property type="nucleotide sequence ID" value="NZ_VTOU01000004.1"/>
</dbReference>
<comment type="similarity">
    <text evidence="2">Belongs to the GMC oxidoreductase family.</text>
</comment>
<reference evidence="8 9" key="1">
    <citation type="submission" date="2019-08" db="EMBL/GenBank/DDBJ databases">
        <authorList>
            <person name="Wang G."/>
            <person name="Xu Z."/>
        </authorList>
    </citation>
    <scope>NUCLEOTIDE SEQUENCE [LARGE SCALE GENOMIC DNA]</scope>
    <source>
        <strain evidence="8 9">ZX</strain>
    </source>
</reference>
<dbReference type="Gene3D" id="3.50.50.60">
    <property type="entry name" value="FAD/NAD(P)-binding domain"/>
    <property type="match status" value="1"/>
</dbReference>
<comment type="caution">
    <text evidence="8">The sequence shown here is derived from an EMBL/GenBank/DDBJ whole genome shotgun (WGS) entry which is preliminary data.</text>
</comment>
<dbReference type="Pfam" id="PF05199">
    <property type="entry name" value="GMC_oxred_C"/>
    <property type="match status" value="1"/>
</dbReference>
<keyword evidence="3" id="KW-0285">Flavoprotein</keyword>
<dbReference type="InterPro" id="IPR007867">
    <property type="entry name" value="GMC_OxRtase_C"/>
</dbReference>
<feature type="binding site" evidence="5">
    <location>
        <position position="84"/>
    </location>
    <ligand>
        <name>FAD</name>
        <dbReference type="ChEBI" id="CHEBI:57692"/>
    </ligand>
</feature>
<gene>
    <name evidence="8" type="ORF">FYJ91_18180</name>
</gene>
<dbReference type="PIRSF" id="PIRSF000137">
    <property type="entry name" value="Alcohol_oxidase"/>
    <property type="match status" value="1"/>
</dbReference>
<dbReference type="EMBL" id="VTOU01000004">
    <property type="protein sequence ID" value="TZG25178.1"/>
    <property type="molecule type" value="Genomic_DNA"/>
</dbReference>
<evidence type="ECO:0000256" key="4">
    <source>
        <dbReference type="ARBA" id="ARBA00022827"/>
    </source>
</evidence>
<dbReference type="AlphaFoldDB" id="A0A5D9BZW6"/>
<proteinExistence type="inferred from homology"/>
<sequence length="539" mass="57300">MAAGYDHIVVGGGSSGCVVASRLSDDPNVRVLLVEAGRRDAGRLSRIPGAIFRVAYDPRNGWGYMTEPQSALNGRALSMTQARVMGGGSSINGMCYSRGAAHEYDHWRDLGAEGWGYDDVLPWFRKLETSARGAGPYHGGNGPVSVVRGGSRLGIIHAAAEAMGQAGYQRLDDLSVPEPDGMGHYDWFIDRGRRASAATAYPGISGGRPNLTVMADATVLRVLIEGDRTVGIEVARDGGIETIRADGEVILSGGGINSPKLLLQSGIGDADALTALGVPVVLDRPQVGRNLQNHTAYVLTYTVNAPITAYNYLQPVRGAIEVGRYLFGRGGFLAEGTGNYGGFFRSDPALDRPDFQLFVAGMLRGMRRGPLGLLPDRHGFGLGINEGRPKSRGEVRLRSADPLAAPVIDPRYFEDQRDMDALVDATLRMRELAAQPALAKLIEAEVGPGAAVKTRDEIADHVRATVGNHYHVCGTCRMGVDTDAVTDPQLRVKGIERLRVADMSIAPELINGNTGAVAMMIGERVAALVAALVTAHGIA</sequence>
<evidence type="ECO:0000313" key="9">
    <source>
        <dbReference type="Proteomes" id="UP000322077"/>
    </source>
</evidence>
<dbReference type="GO" id="GO:0016614">
    <property type="term" value="F:oxidoreductase activity, acting on CH-OH group of donors"/>
    <property type="evidence" value="ECO:0007669"/>
    <property type="project" value="InterPro"/>
</dbReference>
<evidence type="ECO:0000256" key="5">
    <source>
        <dbReference type="PIRSR" id="PIRSR000137-2"/>
    </source>
</evidence>
<dbReference type="GO" id="GO:0050660">
    <property type="term" value="F:flavin adenine dinucleotide binding"/>
    <property type="evidence" value="ECO:0007669"/>
    <property type="project" value="InterPro"/>
</dbReference>
<dbReference type="Pfam" id="PF00732">
    <property type="entry name" value="GMC_oxred_N"/>
    <property type="match status" value="1"/>
</dbReference>
<organism evidence="8 9">
    <name type="scientific">Sphingomonas montanisoli</name>
    <dbReference type="NCBI Taxonomy" id="2606412"/>
    <lineage>
        <taxon>Bacteria</taxon>
        <taxon>Pseudomonadati</taxon>
        <taxon>Pseudomonadota</taxon>
        <taxon>Alphaproteobacteria</taxon>
        <taxon>Sphingomonadales</taxon>
        <taxon>Sphingomonadaceae</taxon>
        <taxon>Sphingomonas</taxon>
    </lineage>
</organism>
<keyword evidence="9" id="KW-1185">Reference proteome</keyword>
<dbReference type="InterPro" id="IPR036188">
    <property type="entry name" value="FAD/NAD-bd_sf"/>
</dbReference>
<evidence type="ECO:0000259" key="6">
    <source>
        <dbReference type="Pfam" id="PF00732"/>
    </source>
</evidence>
<evidence type="ECO:0000256" key="2">
    <source>
        <dbReference type="ARBA" id="ARBA00010790"/>
    </source>
</evidence>
<keyword evidence="4 5" id="KW-0274">FAD</keyword>
<comment type="cofactor">
    <cofactor evidence="1 5">
        <name>FAD</name>
        <dbReference type="ChEBI" id="CHEBI:57692"/>
    </cofactor>
</comment>
<dbReference type="SUPFAM" id="SSF54373">
    <property type="entry name" value="FAD-linked reductases, C-terminal domain"/>
    <property type="match status" value="1"/>
</dbReference>
<dbReference type="PANTHER" id="PTHR11552:SF147">
    <property type="entry name" value="CHOLINE DEHYDROGENASE, MITOCHONDRIAL"/>
    <property type="match status" value="1"/>
</dbReference>
<evidence type="ECO:0000256" key="3">
    <source>
        <dbReference type="ARBA" id="ARBA00022630"/>
    </source>
</evidence>
<feature type="domain" description="Glucose-methanol-choline oxidoreductase C-terminal" evidence="7">
    <location>
        <begin position="389"/>
        <end position="522"/>
    </location>
</feature>
<name>A0A5D9BZW6_9SPHN</name>
<dbReference type="PANTHER" id="PTHR11552">
    <property type="entry name" value="GLUCOSE-METHANOL-CHOLINE GMC OXIDOREDUCTASE"/>
    <property type="match status" value="1"/>
</dbReference>
<evidence type="ECO:0000259" key="7">
    <source>
        <dbReference type="Pfam" id="PF05199"/>
    </source>
</evidence>
<evidence type="ECO:0000256" key="1">
    <source>
        <dbReference type="ARBA" id="ARBA00001974"/>
    </source>
</evidence>
<dbReference type="InterPro" id="IPR012132">
    <property type="entry name" value="GMC_OxRdtase"/>
</dbReference>
<evidence type="ECO:0000313" key="8">
    <source>
        <dbReference type="EMBL" id="TZG25178.1"/>
    </source>
</evidence>
<feature type="binding site" evidence="5">
    <location>
        <position position="219"/>
    </location>
    <ligand>
        <name>FAD</name>
        <dbReference type="ChEBI" id="CHEBI:57692"/>
    </ligand>
</feature>
<accession>A0A5D9BZW6</accession>
<protein>
    <submittedName>
        <fullName evidence="8">NAD(P)-binding protein</fullName>
    </submittedName>
</protein>
<dbReference type="Proteomes" id="UP000322077">
    <property type="component" value="Unassembled WGS sequence"/>
</dbReference>
<dbReference type="Gene3D" id="3.30.560.10">
    <property type="entry name" value="Glucose Oxidase, domain 3"/>
    <property type="match status" value="1"/>
</dbReference>
<dbReference type="InterPro" id="IPR000172">
    <property type="entry name" value="GMC_OxRdtase_N"/>
</dbReference>
<feature type="domain" description="Glucose-methanol-choline oxidoreductase N-terminal" evidence="6">
    <location>
        <begin position="5"/>
        <end position="295"/>
    </location>
</feature>
<dbReference type="SUPFAM" id="SSF51905">
    <property type="entry name" value="FAD/NAD(P)-binding domain"/>
    <property type="match status" value="1"/>
</dbReference>